<name>A0ABQ9FE91_TEGGR</name>
<gene>
    <name evidence="1" type="ORF">KUTeg_007106</name>
</gene>
<comment type="caution">
    <text evidence="1">The sequence shown here is derived from an EMBL/GenBank/DDBJ whole genome shotgun (WGS) entry which is preliminary data.</text>
</comment>
<dbReference type="PANTHER" id="PTHR45703:SF8">
    <property type="entry name" value="DYNEINS HEAVY CHAIN"/>
    <property type="match status" value="1"/>
</dbReference>
<accession>A0ABQ9FE91</accession>
<evidence type="ECO:0000313" key="1">
    <source>
        <dbReference type="EMBL" id="KAJ8314956.1"/>
    </source>
</evidence>
<dbReference type="InterPro" id="IPR026983">
    <property type="entry name" value="DHC"/>
</dbReference>
<dbReference type="Proteomes" id="UP001217089">
    <property type="component" value="Unassembled WGS sequence"/>
</dbReference>
<evidence type="ECO:0000313" key="2">
    <source>
        <dbReference type="Proteomes" id="UP001217089"/>
    </source>
</evidence>
<sequence>MQNREGFRIIAKRGAVCFDTTQYMREVNDLYQISYQQFLTLFDTAIVHSESSAVMASLGYTQPADSRILQAKKPFDWMTDEQFHNLQVLANHFEWFQEVFERMPRDGREAQWRLLCDSEMPETVTLPDKLGDKKLFKPMQRLCVVRAVRSDRLMQASTSLFINQVLGKK</sequence>
<dbReference type="EMBL" id="JARBDR010000337">
    <property type="protein sequence ID" value="KAJ8314956.1"/>
    <property type="molecule type" value="Genomic_DNA"/>
</dbReference>
<proteinExistence type="predicted"/>
<organism evidence="1 2">
    <name type="scientific">Tegillarca granosa</name>
    <name type="common">Malaysian cockle</name>
    <name type="synonym">Anadara granosa</name>
    <dbReference type="NCBI Taxonomy" id="220873"/>
    <lineage>
        <taxon>Eukaryota</taxon>
        <taxon>Metazoa</taxon>
        <taxon>Spiralia</taxon>
        <taxon>Lophotrochozoa</taxon>
        <taxon>Mollusca</taxon>
        <taxon>Bivalvia</taxon>
        <taxon>Autobranchia</taxon>
        <taxon>Pteriomorphia</taxon>
        <taxon>Arcoida</taxon>
        <taxon>Arcoidea</taxon>
        <taxon>Arcidae</taxon>
        <taxon>Tegillarca</taxon>
    </lineage>
</organism>
<reference evidence="1 2" key="1">
    <citation type="submission" date="2022-12" db="EMBL/GenBank/DDBJ databases">
        <title>Chromosome-level genome of Tegillarca granosa.</title>
        <authorList>
            <person name="Kim J."/>
        </authorList>
    </citation>
    <scope>NUCLEOTIDE SEQUENCE [LARGE SCALE GENOMIC DNA]</scope>
    <source>
        <strain evidence="1">Teg-2019</strain>
        <tissue evidence="1">Adductor muscle</tissue>
    </source>
</reference>
<keyword evidence="2" id="KW-1185">Reference proteome</keyword>
<protein>
    <submittedName>
        <fullName evidence="1">Uncharacterized protein</fullName>
    </submittedName>
</protein>
<dbReference type="Gene3D" id="1.10.8.1220">
    <property type="match status" value="1"/>
</dbReference>
<dbReference type="PANTHER" id="PTHR45703">
    <property type="entry name" value="DYNEIN HEAVY CHAIN"/>
    <property type="match status" value="1"/>
</dbReference>